<sequence>MRRKYKRMVHFYKKRFPPKENNNGHSKNIKTVATGYKKGS</sequence>
<gene>
    <name evidence="2" type="ORF">HMPREF9445_02285</name>
</gene>
<organism evidence="2 3">
    <name type="scientific">Bacteroides clarus YIT 12056</name>
    <dbReference type="NCBI Taxonomy" id="762984"/>
    <lineage>
        <taxon>Bacteria</taxon>
        <taxon>Pseudomonadati</taxon>
        <taxon>Bacteroidota</taxon>
        <taxon>Bacteroidia</taxon>
        <taxon>Bacteroidales</taxon>
        <taxon>Bacteroidaceae</taxon>
        <taxon>Bacteroides</taxon>
    </lineage>
</organism>
<evidence type="ECO:0000256" key="1">
    <source>
        <dbReference type="SAM" id="MobiDB-lite"/>
    </source>
</evidence>
<protein>
    <submittedName>
        <fullName evidence="2">Uncharacterized protein</fullName>
    </submittedName>
</protein>
<evidence type="ECO:0000313" key="3">
    <source>
        <dbReference type="Proteomes" id="UP000010321"/>
    </source>
</evidence>
<name>A0ABP2KP66_9BACE</name>
<evidence type="ECO:0000313" key="2">
    <source>
        <dbReference type="EMBL" id="EGF50692.1"/>
    </source>
</evidence>
<accession>A0ABP2KP66</accession>
<proteinExistence type="predicted"/>
<keyword evidence="3" id="KW-1185">Reference proteome</keyword>
<comment type="caution">
    <text evidence="2">The sequence shown here is derived from an EMBL/GenBank/DDBJ whole genome shotgun (WGS) entry which is preliminary data.</text>
</comment>
<feature type="compositionally biased region" description="Polar residues" evidence="1">
    <location>
        <begin position="20"/>
        <end position="31"/>
    </location>
</feature>
<dbReference type="Proteomes" id="UP000010321">
    <property type="component" value="Unassembled WGS sequence"/>
</dbReference>
<feature type="region of interest" description="Disordered" evidence="1">
    <location>
        <begin position="16"/>
        <end position="40"/>
    </location>
</feature>
<reference evidence="2 3" key="1">
    <citation type="submission" date="2011-02" db="EMBL/GenBank/DDBJ databases">
        <authorList>
            <person name="Weinstock G."/>
            <person name="Sodergren E."/>
            <person name="Clifton S."/>
            <person name="Fulton L."/>
            <person name="Fulton B."/>
            <person name="Courtney L."/>
            <person name="Fronick C."/>
            <person name="Harrison M."/>
            <person name="Strong C."/>
            <person name="Farmer C."/>
            <person name="Delahaunty K."/>
            <person name="Markovic C."/>
            <person name="Hall O."/>
            <person name="Minx P."/>
            <person name="Tomlinson C."/>
            <person name="Mitreva M."/>
            <person name="Hou S."/>
            <person name="Chen J."/>
            <person name="Wollam A."/>
            <person name="Pepin K.H."/>
            <person name="Johnson M."/>
            <person name="Bhonagiri V."/>
            <person name="Zhang X."/>
            <person name="Suruliraj S."/>
            <person name="Warren W."/>
            <person name="Chinwalla A."/>
            <person name="Mardis E.R."/>
            <person name="Wilson R.K."/>
        </authorList>
    </citation>
    <scope>NUCLEOTIDE SEQUENCE [LARGE SCALE GENOMIC DNA]</scope>
    <source>
        <strain evidence="2 3">YIT 12056</strain>
    </source>
</reference>
<dbReference type="EMBL" id="AFBM01000028">
    <property type="protein sequence ID" value="EGF50692.1"/>
    <property type="molecule type" value="Genomic_DNA"/>
</dbReference>